<keyword evidence="2" id="KW-0812">Transmembrane</keyword>
<proteinExistence type="predicted"/>
<accession>A0A0F7W080</accession>
<gene>
    <name evidence="3" type="primary">sle_28650</name>
</gene>
<keyword evidence="2" id="KW-1133">Transmembrane helix</keyword>
<feature type="compositionally biased region" description="Basic and acidic residues" evidence="1">
    <location>
        <begin position="540"/>
        <end position="557"/>
    </location>
</feature>
<keyword evidence="2" id="KW-0472">Membrane</keyword>
<dbReference type="Proteomes" id="UP000035016">
    <property type="component" value="Chromosome Chromosome"/>
</dbReference>
<feature type="compositionally biased region" description="Low complexity" evidence="1">
    <location>
        <begin position="558"/>
        <end position="575"/>
    </location>
</feature>
<feature type="region of interest" description="Disordered" evidence="1">
    <location>
        <begin position="500"/>
        <end position="575"/>
    </location>
</feature>
<feature type="transmembrane region" description="Helical" evidence="2">
    <location>
        <begin position="130"/>
        <end position="152"/>
    </location>
</feature>
<dbReference type="AlphaFoldDB" id="A0A0F7W080"/>
<evidence type="ECO:0000313" key="3">
    <source>
        <dbReference type="EMBL" id="CQR62326.1"/>
    </source>
</evidence>
<dbReference type="EMBL" id="LN831790">
    <property type="protein sequence ID" value="CQR62326.1"/>
    <property type="molecule type" value="Genomic_DNA"/>
</dbReference>
<feature type="transmembrane region" description="Helical" evidence="2">
    <location>
        <begin position="259"/>
        <end position="281"/>
    </location>
</feature>
<protein>
    <submittedName>
        <fullName evidence="3">Integral Membrane Protein</fullName>
    </submittedName>
</protein>
<dbReference type="KEGG" id="sle:sle_28650"/>
<organism evidence="3 4">
    <name type="scientific">Streptomyces leeuwenhoekii</name>
    <dbReference type="NCBI Taxonomy" id="1437453"/>
    <lineage>
        <taxon>Bacteria</taxon>
        <taxon>Bacillati</taxon>
        <taxon>Actinomycetota</taxon>
        <taxon>Actinomycetes</taxon>
        <taxon>Kitasatosporales</taxon>
        <taxon>Streptomycetaceae</taxon>
        <taxon>Streptomyces</taxon>
    </lineage>
</organism>
<reference evidence="3 4" key="1">
    <citation type="submission" date="2015-02" db="EMBL/GenBank/DDBJ databases">
        <authorList>
            <person name="Gomez-Escribano P.J."/>
        </authorList>
    </citation>
    <scope>NUCLEOTIDE SEQUENCE [LARGE SCALE GENOMIC DNA]</scope>
    <source>
        <strain evidence="4">C34 (DSM 42122 / NRRL B-24963)</strain>
    </source>
</reference>
<evidence type="ECO:0000313" key="4">
    <source>
        <dbReference type="Proteomes" id="UP000035016"/>
    </source>
</evidence>
<feature type="transmembrane region" description="Helical" evidence="2">
    <location>
        <begin position="217"/>
        <end position="238"/>
    </location>
</feature>
<feature type="transmembrane region" description="Helical" evidence="2">
    <location>
        <begin position="416"/>
        <end position="442"/>
    </location>
</feature>
<sequence length="575" mass="57815">MLLSLLRALLRDRPPGLSAGLLGGAVAAGLGLGVFAVLVMVVWVGSPYPDSGPDGALHVAAALWVLAHGAELVRADTLSGTPAPVGVTPLLLSVPPAWLIHRMARDAVAGGLAMGEGGAGAAPPPVPPRVAWTGVVLGYLGVALPTALYAAGGALRPSWAGTVVCLPLFVMGVAGAGVWAAHGRPGGPVRRLLDALPVVPRQLLVRPDGRLGDAARAAGAGVAVLVGGGALLLAVSLVGHGGAFRAAFGRLADGWAGGFAVLVLCVALVPNAAVWAAAYALGPGFAAGAGHTVGPFASAPASLPPFPLLAAVPQPGPGTPAHWACAVVPLAAGAAVGWFTGRASADRPGDRPDGRELTADGDRPDRARGAAGSWSWRRTAAGAGLAAVVCGAATALLAALAGGPLGVAALARFGPVWWQIGAVTPVWIAVVAVPTAVGVRAWRHWAAARRRRPGASPGTDGAPARTSWRIPGTPWVLTVGTPRRIPGAAWAAALGRFRRPSGRPRTAAARKPWRVPGRRWSPAVRETPRGPGGRPPGARRTPEAAEPRRTEPFREARGATAAGGRSVRGSRVPPG</sequence>
<evidence type="ECO:0000256" key="2">
    <source>
        <dbReference type="SAM" id="Phobius"/>
    </source>
</evidence>
<feature type="region of interest" description="Disordered" evidence="1">
    <location>
        <begin position="343"/>
        <end position="371"/>
    </location>
</feature>
<name>A0A0F7W080_STRLW</name>
<feature type="region of interest" description="Disordered" evidence="1">
    <location>
        <begin position="448"/>
        <end position="469"/>
    </location>
</feature>
<evidence type="ECO:0000256" key="1">
    <source>
        <dbReference type="SAM" id="MobiDB-lite"/>
    </source>
</evidence>
<feature type="transmembrane region" description="Helical" evidence="2">
    <location>
        <begin position="159"/>
        <end position="181"/>
    </location>
</feature>
<dbReference type="InterPro" id="IPR045931">
    <property type="entry name" value="DUF6350"/>
</dbReference>
<feature type="compositionally biased region" description="Basic and acidic residues" evidence="1">
    <location>
        <begin position="344"/>
        <end position="368"/>
    </location>
</feature>
<feature type="transmembrane region" description="Helical" evidence="2">
    <location>
        <begin position="321"/>
        <end position="341"/>
    </location>
</feature>
<dbReference type="Pfam" id="PF19877">
    <property type="entry name" value="DUF6350"/>
    <property type="match status" value="1"/>
</dbReference>
<feature type="transmembrane region" description="Helical" evidence="2">
    <location>
        <begin position="385"/>
        <end position="410"/>
    </location>
</feature>
<feature type="transmembrane region" description="Helical" evidence="2">
    <location>
        <begin position="21"/>
        <end position="44"/>
    </location>
</feature>